<name>A0ABS3X8F9_9ACTN</name>
<feature type="signal peptide" evidence="2">
    <location>
        <begin position="1"/>
        <end position="21"/>
    </location>
</feature>
<dbReference type="InterPro" id="IPR058407">
    <property type="entry name" value="DUF8094"/>
</dbReference>
<dbReference type="Proteomes" id="UP001519064">
    <property type="component" value="Unassembled WGS sequence"/>
</dbReference>
<sequence length="355" mass="37968">MKSAVRGMAGIACAGSLVLLAAGCGGRSTEDSTGGGSGKGDDKKHSAAVGVVSQAQADKLVDHYEKINNKANKNSDPKLLSTVEGGAVFQQSKATFKVQKTWSAKDRAEYRNPFRYVDRKFYIPRKGTADWFVMVAHSKSPGEKKGKYPGILIMEKQKSGDWKMVTASYSETKKLPRLAKDKGGFAVPVTNTAKKTGAQSPDSLSDSLLDLYTGQGASGSGFRPSKTTKWIRKIPKAQNKLLSPYGAAEFSRGEPTHEKAYALRTANGGSLAVFSTQVREHDRGTQVTATIHPSDKMKVYVGDTSGAPAFFVDWLHISSAYIRPQGRPDLLGSEYEMTGAAAATDADGNMPGADS</sequence>
<organism evidence="4 5">
    <name type="scientific">Streptomyces oryzae</name>
    <dbReference type="NCBI Taxonomy" id="1434886"/>
    <lineage>
        <taxon>Bacteria</taxon>
        <taxon>Bacillati</taxon>
        <taxon>Actinomycetota</taxon>
        <taxon>Actinomycetes</taxon>
        <taxon>Kitasatosporales</taxon>
        <taxon>Streptomycetaceae</taxon>
        <taxon>Streptomyces</taxon>
    </lineage>
</organism>
<evidence type="ECO:0000256" key="2">
    <source>
        <dbReference type="SAM" id="SignalP"/>
    </source>
</evidence>
<comment type="caution">
    <text evidence="4">The sequence shown here is derived from an EMBL/GenBank/DDBJ whole genome shotgun (WGS) entry which is preliminary data.</text>
</comment>
<dbReference type="EMBL" id="JADKMA010000027">
    <property type="protein sequence ID" value="MBO8191655.1"/>
    <property type="molecule type" value="Genomic_DNA"/>
</dbReference>
<feature type="region of interest" description="Disordered" evidence="1">
    <location>
        <begin position="29"/>
        <end position="48"/>
    </location>
</feature>
<evidence type="ECO:0000313" key="4">
    <source>
        <dbReference type="EMBL" id="MBO8191655.1"/>
    </source>
</evidence>
<gene>
    <name evidence="4" type="ORF">ITI46_08170</name>
</gene>
<evidence type="ECO:0000256" key="1">
    <source>
        <dbReference type="SAM" id="MobiDB-lite"/>
    </source>
</evidence>
<protein>
    <recommendedName>
        <fullName evidence="3">DUF8094 domain-containing protein</fullName>
    </recommendedName>
</protein>
<dbReference type="RefSeq" id="WP_209238751.1">
    <property type="nucleotide sequence ID" value="NZ_JADKMA010000027.1"/>
</dbReference>
<keyword evidence="5" id="KW-1185">Reference proteome</keyword>
<keyword evidence="2" id="KW-0732">Signal</keyword>
<feature type="domain" description="DUF8094" evidence="3">
    <location>
        <begin position="48"/>
        <end position="341"/>
    </location>
</feature>
<dbReference type="Pfam" id="PF26366">
    <property type="entry name" value="DUF8094"/>
    <property type="match status" value="1"/>
</dbReference>
<dbReference type="PROSITE" id="PS51257">
    <property type="entry name" value="PROKAR_LIPOPROTEIN"/>
    <property type="match status" value="1"/>
</dbReference>
<evidence type="ECO:0000259" key="3">
    <source>
        <dbReference type="Pfam" id="PF26366"/>
    </source>
</evidence>
<proteinExistence type="predicted"/>
<reference evidence="4 5" key="1">
    <citation type="submission" date="2020-11" db="EMBL/GenBank/DDBJ databases">
        <title>Streptomyces spirodelae sp. nov., isolated from duckweed.</title>
        <authorList>
            <person name="Saimee Y."/>
            <person name="Duangmal K."/>
        </authorList>
    </citation>
    <scope>NUCLEOTIDE SEQUENCE [LARGE SCALE GENOMIC DNA]</scope>
    <source>
        <strain evidence="4 5">S16-07</strain>
    </source>
</reference>
<accession>A0ABS3X8F9</accession>
<evidence type="ECO:0000313" key="5">
    <source>
        <dbReference type="Proteomes" id="UP001519064"/>
    </source>
</evidence>
<feature type="chain" id="PRO_5045132863" description="DUF8094 domain-containing protein" evidence="2">
    <location>
        <begin position="22"/>
        <end position="355"/>
    </location>
</feature>